<feature type="region of interest" description="Disordered" evidence="1">
    <location>
        <begin position="1"/>
        <end position="64"/>
    </location>
</feature>
<proteinExistence type="predicted"/>
<organism evidence="2 3">
    <name type="scientific">Citricoccus parietis</name>
    <dbReference type="NCBI Taxonomy" id="592307"/>
    <lineage>
        <taxon>Bacteria</taxon>
        <taxon>Bacillati</taxon>
        <taxon>Actinomycetota</taxon>
        <taxon>Actinomycetes</taxon>
        <taxon>Micrococcales</taxon>
        <taxon>Micrococcaceae</taxon>
        <taxon>Citricoccus</taxon>
    </lineage>
</organism>
<evidence type="ECO:0000313" key="3">
    <source>
        <dbReference type="Proteomes" id="UP001589575"/>
    </source>
</evidence>
<feature type="compositionally biased region" description="Polar residues" evidence="1">
    <location>
        <begin position="19"/>
        <end position="36"/>
    </location>
</feature>
<name>A0ABV5FYH8_9MICC</name>
<evidence type="ECO:0000256" key="1">
    <source>
        <dbReference type="SAM" id="MobiDB-lite"/>
    </source>
</evidence>
<reference evidence="2 3" key="1">
    <citation type="submission" date="2024-09" db="EMBL/GenBank/DDBJ databases">
        <authorList>
            <person name="Sun Q."/>
            <person name="Mori K."/>
        </authorList>
    </citation>
    <scope>NUCLEOTIDE SEQUENCE [LARGE SCALE GENOMIC DNA]</scope>
    <source>
        <strain evidence="2 3">CCM 7609</strain>
    </source>
</reference>
<accession>A0ABV5FYH8</accession>
<sequence length="64" mass="6569">MHAGLVTGITDHRAGRRPSSASTFPLNGNAERSTAVRSPVRPAVNPNTSPAQPSGGLPTRSLPP</sequence>
<keyword evidence="3" id="KW-1185">Reference proteome</keyword>
<dbReference type="Proteomes" id="UP001589575">
    <property type="component" value="Unassembled WGS sequence"/>
</dbReference>
<comment type="caution">
    <text evidence="2">The sequence shown here is derived from an EMBL/GenBank/DDBJ whole genome shotgun (WGS) entry which is preliminary data.</text>
</comment>
<dbReference type="EMBL" id="JBHMFI010000001">
    <property type="protein sequence ID" value="MFB9071738.1"/>
    <property type="molecule type" value="Genomic_DNA"/>
</dbReference>
<protein>
    <submittedName>
        <fullName evidence="2">Uncharacterized protein</fullName>
    </submittedName>
</protein>
<gene>
    <name evidence="2" type="ORF">ACFFX0_11195</name>
</gene>
<evidence type="ECO:0000313" key="2">
    <source>
        <dbReference type="EMBL" id="MFB9071738.1"/>
    </source>
</evidence>